<name>A0ABW2HDI1_9MICO</name>
<protein>
    <recommendedName>
        <fullName evidence="3">Aminobenzoate synthetase</fullName>
    </recommendedName>
</protein>
<dbReference type="NCBIfam" id="NF005115">
    <property type="entry name" value="PRK06547.1"/>
    <property type="match status" value="1"/>
</dbReference>
<proteinExistence type="predicted"/>
<evidence type="ECO:0000313" key="2">
    <source>
        <dbReference type="Proteomes" id="UP001596507"/>
    </source>
</evidence>
<evidence type="ECO:0008006" key="3">
    <source>
        <dbReference type="Google" id="ProtNLM"/>
    </source>
</evidence>
<reference evidence="2" key="1">
    <citation type="journal article" date="2019" name="Int. J. Syst. Evol. Microbiol.">
        <title>The Global Catalogue of Microorganisms (GCM) 10K type strain sequencing project: providing services to taxonomists for standard genome sequencing and annotation.</title>
        <authorList>
            <consortium name="The Broad Institute Genomics Platform"/>
            <consortium name="The Broad Institute Genome Sequencing Center for Infectious Disease"/>
            <person name="Wu L."/>
            <person name="Ma J."/>
        </authorList>
    </citation>
    <scope>NUCLEOTIDE SEQUENCE [LARGE SCALE GENOMIC DNA]</scope>
    <source>
        <strain evidence="2">CGMCC 1.15772</strain>
    </source>
</reference>
<sequence length="197" mass="21397">MSSAPSRSSSDPVTAALSAAATSLASRVTALGATNPVVLIDGRSGAGKSSLARLLVAAWPLRGRVQLVALDSLYPGWDGLEAGVTTALDAVLIPHARGMLGVWQRWDWPTEQLAEAHAIDPALPLIIEGSGLLTARTARLGDVRVWLESPERSRRHRALDRDGDTYRPHWQRWAAQEVAHLERDRPRELATHVFDVP</sequence>
<dbReference type="Proteomes" id="UP001596507">
    <property type="component" value="Unassembled WGS sequence"/>
</dbReference>
<accession>A0ABW2HDI1</accession>
<dbReference type="EMBL" id="JBHTBE010000001">
    <property type="protein sequence ID" value="MFC7268899.1"/>
    <property type="molecule type" value="Genomic_DNA"/>
</dbReference>
<dbReference type="RefSeq" id="WP_262873770.1">
    <property type="nucleotide sequence ID" value="NZ_BAABKW010000002.1"/>
</dbReference>
<evidence type="ECO:0000313" key="1">
    <source>
        <dbReference type="EMBL" id="MFC7268899.1"/>
    </source>
</evidence>
<dbReference type="Gene3D" id="3.40.50.300">
    <property type="entry name" value="P-loop containing nucleotide triphosphate hydrolases"/>
    <property type="match status" value="1"/>
</dbReference>
<comment type="caution">
    <text evidence="1">The sequence shown here is derived from an EMBL/GenBank/DDBJ whole genome shotgun (WGS) entry which is preliminary data.</text>
</comment>
<dbReference type="SUPFAM" id="SSF52540">
    <property type="entry name" value="P-loop containing nucleoside triphosphate hydrolases"/>
    <property type="match status" value="1"/>
</dbReference>
<organism evidence="1 2">
    <name type="scientific">Microbacterium fluvii</name>
    <dbReference type="NCBI Taxonomy" id="415215"/>
    <lineage>
        <taxon>Bacteria</taxon>
        <taxon>Bacillati</taxon>
        <taxon>Actinomycetota</taxon>
        <taxon>Actinomycetes</taxon>
        <taxon>Micrococcales</taxon>
        <taxon>Microbacteriaceae</taxon>
        <taxon>Microbacterium</taxon>
    </lineage>
</organism>
<dbReference type="InterPro" id="IPR027417">
    <property type="entry name" value="P-loop_NTPase"/>
</dbReference>
<gene>
    <name evidence="1" type="ORF">ACFQRL_08030</name>
</gene>
<keyword evidence="2" id="KW-1185">Reference proteome</keyword>